<organism evidence="1">
    <name type="scientific">marine metagenome</name>
    <dbReference type="NCBI Taxonomy" id="408172"/>
    <lineage>
        <taxon>unclassified sequences</taxon>
        <taxon>metagenomes</taxon>
        <taxon>ecological metagenomes</taxon>
    </lineage>
</organism>
<protein>
    <submittedName>
        <fullName evidence="1">Uncharacterized protein</fullName>
    </submittedName>
</protein>
<dbReference type="GO" id="GO:0004553">
    <property type="term" value="F:hydrolase activity, hydrolyzing O-glycosyl compounds"/>
    <property type="evidence" value="ECO:0007669"/>
    <property type="project" value="InterPro"/>
</dbReference>
<name>A0A383ALI3_9ZZZZ</name>
<reference evidence="1" key="1">
    <citation type="submission" date="2018-05" db="EMBL/GenBank/DDBJ databases">
        <authorList>
            <person name="Lanie J.A."/>
            <person name="Ng W.-L."/>
            <person name="Kazmierczak K.M."/>
            <person name="Andrzejewski T.M."/>
            <person name="Davidsen T.M."/>
            <person name="Wayne K.J."/>
            <person name="Tettelin H."/>
            <person name="Glass J.I."/>
            <person name="Rusch D."/>
            <person name="Podicherti R."/>
            <person name="Tsui H.-C.T."/>
            <person name="Winkler M.E."/>
        </authorList>
    </citation>
    <scope>NUCLEOTIDE SEQUENCE</scope>
</reference>
<dbReference type="EMBL" id="UINC01193020">
    <property type="protein sequence ID" value="SVE08430.1"/>
    <property type="molecule type" value="Genomic_DNA"/>
</dbReference>
<sequence>MGLPSNFRWGVTDSSLSAEGVAPAADWSRWERDGRVPVSGDGAGFASDYGDDLRLAAALGFLDVRITVEWARLEPSPGTVDTDALESIREVLAAASHAGLRPWATLVHS</sequence>
<dbReference type="SUPFAM" id="SSF51445">
    <property type="entry name" value="(Trans)glycosidases"/>
    <property type="match status" value="1"/>
</dbReference>
<gene>
    <name evidence="1" type="ORF">METZ01_LOCUS461284</name>
</gene>
<accession>A0A383ALI3</accession>
<proteinExistence type="predicted"/>
<dbReference type="Gene3D" id="3.20.20.80">
    <property type="entry name" value="Glycosidases"/>
    <property type="match status" value="1"/>
</dbReference>
<dbReference type="GO" id="GO:0005975">
    <property type="term" value="P:carbohydrate metabolic process"/>
    <property type="evidence" value="ECO:0007669"/>
    <property type="project" value="InterPro"/>
</dbReference>
<feature type="non-terminal residue" evidence="1">
    <location>
        <position position="109"/>
    </location>
</feature>
<dbReference type="InterPro" id="IPR017853">
    <property type="entry name" value="GH"/>
</dbReference>
<evidence type="ECO:0000313" key="1">
    <source>
        <dbReference type="EMBL" id="SVE08430.1"/>
    </source>
</evidence>
<dbReference type="AlphaFoldDB" id="A0A383ALI3"/>